<dbReference type="OrthoDB" id="2527272at2759"/>
<gene>
    <name evidence="1" type="ORF">M422DRAFT_190700</name>
</gene>
<dbReference type="AlphaFoldDB" id="A0A0C9UF85"/>
<dbReference type="EMBL" id="KN837327">
    <property type="protein sequence ID" value="KIJ27682.1"/>
    <property type="molecule type" value="Genomic_DNA"/>
</dbReference>
<sequence>LRRAFNSQVPEQLNAWLTSFEAQSRQRSDTSFDFYIHCILLYKEKYEKQIKRHGKDFLIQTSSRVYRDGGVIFRL</sequence>
<keyword evidence="2" id="KW-1185">Reference proteome</keyword>
<proteinExistence type="predicted"/>
<name>A0A0C9UF85_SPHS4</name>
<accession>A0A0C9UF85</accession>
<reference evidence="1 2" key="1">
    <citation type="submission" date="2014-06" db="EMBL/GenBank/DDBJ databases">
        <title>Evolutionary Origins and Diversification of the Mycorrhizal Mutualists.</title>
        <authorList>
            <consortium name="DOE Joint Genome Institute"/>
            <consortium name="Mycorrhizal Genomics Consortium"/>
            <person name="Kohler A."/>
            <person name="Kuo A."/>
            <person name="Nagy L.G."/>
            <person name="Floudas D."/>
            <person name="Copeland A."/>
            <person name="Barry K.W."/>
            <person name="Cichocki N."/>
            <person name="Veneault-Fourrey C."/>
            <person name="LaButti K."/>
            <person name="Lindquist E.A."/>
            <person name="Lipzen A."/>
            <person name="Lundell T."/>
            <person name="Morin E."/>
            <person name="Murat C."/>
            <person name="Riley R."/>
            <person name="Ohm R."/>
            <person name="Sun H."/>
            <person name="Tunlid A."/>
            <person name="Henrissat B."/>
            <person name="Grigoriev I.V."/>
            <person name="Hibbett D.S."/>
            <person name="Martin F."/>
        </authorList>
    </citation>
    <scope>NUCLEOTIDE SEQUENCE [LARGE SCALE GENOMIC DNA]</scope>
    <source>
        <strain evidence="1 2">SS14</strain>
    </source>
</reference>
<organism evidence="1 2">
    <name type="scientific">Sphaerobolus stellatus (strain SS14)</name>
    <dbReference type="NCBI Taxonomy" id="990650"/>
    <lineage>
        <taxon>Eukaryota</taxon>
        <taxon>Fungi</taxon>
        <taxon>Dikarya</taxon>
        <taxon>Basidiomycota</taxon>
        <taxon>Agaricomycotina</taxon>
        <taxon>Agaricomycetes</taxon>
        <taxon>Phallomycetidae</taxon>
        <taxon>Geastrales</taxon>
        <taxon>Sphaerobolaceae</taxon>
        <taxon>Sphaerobolus</taxon>
    </lineage>
</organism>
<dbReference type="HOGENOM" id="CLU_2677938_0_0_1"/>
<evidence type="ECO:0000313" key="1">
    <source>
        <dbReference type="EMBL" id="KIJ27682.1"/>
    </source>
</evidence>
<feature type="non-terminal residue" evidence="1">
    <location>
        <position position="1"/>
    </location>
</feature>
<protein>
    <submittedName>
        <fullName evidence="1">Uncharacterized protein</fullName>
    </submittedName>
</protein>
<dbReference type="Proteomes" id="UP000054279">
    <property type="component" value="Unassembled WGS sequence"/>
</dbReference>
<evidence type="ECO:0000313" key="2">
    <source>
        <dbReference type="Proteomes" id="UP000054279"/>
    </source>
</evidence>